<name>A0A2K8T329_9NOSO</name>
<dbReference type="AlphaFoldDB" id="A0A2K8T329"/>
<evidence type="ECO:0000256" key="1">
    <source>
        <dbReference type="SAM" id="SignalP"/>
    </source>
</evidence>
<evidence type="ECO:0000313" key="2">
    <source>
        <dbReference type="EMBL" id="AUB41425.1"/>
    </source>
</evidence>
<gene>
    <name evidence="2" type="ORF">COO91_07473</name>
</gene>
<sequence length="281" mass="32277">MNVLYTTPTMITSRSFISQCLIGLALLSATAVFTQTATAETITGQLGNVRAEISYEKPEEYKYKNVRLKIIRAGKTVLDQKQLQENEYDRPVGNISGQENNLPVRDLDGNKEPEIIADFFTGGAHCCSYSLIYRYDKKSQKYIKIRHEWGNGGYRLRDLDKDGLPEFDSQDDRFAYAFTAYAASGYPLQIWHYRQGKMVNVTRRYPKLISNHASELWQTYTQARQQGDDGKGFLAAYLADKYLLGQGQDGWGRVQQAYKNSDRTKFFADLRKFLRETGYIR</sequence>
<evidence type="ECO:0000313" key="3">
    <source>
        <dbReference type="Proteomes" id="UP000232003"/>
    </source>
</evidence>
<feature type="chain" id="PRO_5014713580" evidence="1">
    <location>
        <begin position="40"/>
        <end position="281"/>
    </location>
</feature>
<reference evidence="2 3" key="1">
    <citation type="submission" date="2017-11" db="EMBL/GenBank/DDBJ databases">
        <title>Complete genome of a free-living desiccation-tolerant cyanobacterium and its photosynthetic adaptation to extreme terrestrial habitat.</title>
        <authorList>
            <person name="Shang J."/>
        </authorList>
    </citation>
    <scope>NUCLEOTIDE SEQUENCE [LARGE SCALE GENOMIC DNA]</scope>
    <source>
        <strain evidence="2 3">CCNUN1</strain>
    </source>
</reference>
<proteinExistence type="predicted"/>
<dbReference type="EMBL" id="CP024785">
    <property type="protein sequence ID" value="AUB41425.1"/>
    <property type="molecule type" value="Genomic_DNA"/>
</dbReference>
<keyword evidence="3" id="KW-1185">Reference proteome</keyword>
<dbReference type="KEGG" id="nfl:COO91_07473"/>
<accession>A0A2K8T329</accession>
<organism evidence="2 3">
    <name type="scientific">Nostoc flagelliforme CCNUN1</name>
    <dbReference type="NCBI Taxonomy" id="2038116"/>
    <lineage>
        <taxon>Bacteria</taxon>
        <taxon>Bacillati</taxon>
        <taxon>Cyanobacteriota</taxon>
        <taxon>Cyanophyceae</taxon>
        <taxon>Nostocales</taxon>
        <taxon>Nostocaceae</taxon>
        <taxon>Nostoc</taxon>
    </lineage>
</organism>
<protein>
    <submittedName>
        <fullName evidence="2">WD40 repeat</fullName>
    </submittedName>
</protein>
<dbReference type="Proteomes" id="UP000232003">
    <property type="component" value="Chromosome"/>
</dbReference>
<keyword evidence="1" id="KW-0732">Signal</keyword>
<feature type="signal peptide" evidence="1">
    <location>
        <begin position="1"/>
        <end position="39"/>
    </location>
</feature>